<dbReference type="CDD" id="cd06171">
    <property type="entry name" value="Sigma70_r4"/>
    <property type="match status" value="1"/>
</dbReference>
<dbReference type="InterPro" id="IPR007630">
    <property type="entry name" value="RNA_pol_sigma70_r4"/>
</dbReference>
<dbReference type="SUPFAM" id="SSF88659">
    <property type="entry name" value="Sigma3 and sigma4 domains of RNA polymerase sigma factors"/>
    <property type="match status" value="2"/>
</dbReference>
<comment type="similarity">
    <text evidence="6">Belongs to the sigma-70 factor family. RpoD/SigA subfamily.</text>
</comment>
<dbReference type="InterPro" id="IPR013324">
    <property type="entry name" value="RNA_pol_sigma_r3/r4-like"/>
</dbReference>
<dbReference type="InterPro" id="IPR014284">
    <property type="entry name" value="RNA_pol_sigma-70_dom"/>
</dbReference>
<comment type="caution">
    <text evidence="9">The sequence shown here is derived from an EMBL/GenBank/DDBJ whole genome shotgun (WGS) entry which is preliminary data.</text>
</comment>
<dbReference type="Proteomes" id="UP001595987">
    <property type="component" value="Unassembled WGS sequence"/>
</dbReference>
<dbReference type="InterPro" id="IPR007127">
    <property type="entry name" value="RNA_pol_sigma_70_r1_1"/>
</dbReference>
<dbReference type="InterPro" id="IPR050239">
    <property type="entry name" value="Sigma-70_RNA_pol_init_factors"/>
</dbReference>
<feature type="domain" description="RNA polymerase sigma-70" evidence="7">
    <location>
        <begin position="241"/>
        <end position="254"/>
    </location>
</feature>
<reference evidence="10" key="1">
    <citation type="journal article" date="2019" name="Int. J. Syst. Evol. Microbiol.">
        <title>The Global Catalogue of Microorganisms (GCM) 10K type strain sequencing project: providing services to taxonomists for standard genome sequencing and annotation.</title>
        <authorList>
            <consortium name="The Broad Institute Genomics Platform"/>
            <consortium name="The Broad Institute Genome Sequencing Center for Infectious Disease"/>
            <person name="Wu L."/>
            <person name="Ma J."/>
        </authorList>
    </citation>
    <scope>NUCLEOTIDE SEQUENCE [LARGE SCALE GENOMIC DNA]</scope>
    <source>
        <strain evidence="10">CCUG 63287</strain>
    </source>
</reference>
<comment type="subcellular location">
    <subcellularLocation>
        <location evidence="6">Cytoplasm</location>
    </subcellularLocation>
</comment>
<keyword evidence="3 6" id="KW-0731">Sigma factor</keyword>
<feature type="short sequence motif" description="Interaction with polymerase core subunit RpoC" evidence="6">
    <location>
        <begin position="241"/>
        <end position="244"/>
    </location>
</feature>
<feature type="DNA-binding region" description="H-T-H motif" evidence="6">
    <location>
        <begin position="411"/>
        <end position="430"/>
    </location>
</feature>
<dbReference type="PANTHER" id="PTHR30603:SF60">
    <property type="entry name" value="RNA POLYMERASE SIGMA FACTOR RPOD"/>
    <property type="match status" value="1"/>
</dbReference>
<dbReference type="PANTHER" id="PTHR30603">
    <property type="entry name" value="RNA POLYMERASE SIGMA FACTOR RPO"/>
    <property type="match status" value="1"/>
</dbReference>
<dbReference type="Pfam" id="PF04542">
    <property type="entry name" value="Sigma70_r2"/>
    <property type="match status" value="1"/>
</dbReference>
<evidence type="ECO:0000256" key="3">
    <source>
        <dbReference type="ARBA" id="ARBA00023082"/>
    </source>
</evidence>
<dbReference type="PRINTS" id="PR00046">
    <property type="entry name" value="SIGMA70FCT"/>
</dbReference>
<dbReference type="Pfam" id="PF04545">
    <property type="entry name" value="Sigma70_r4"/>
    <property type="match status" value="1"/>
</dbReference>
<evidence type="ECO:0000256" key="5">
    <source>
        <dbReference type="ARBA" id="ARBA00023163"/>
    </source>
</evidence>
<dbReference type="InterPro" id="IPR009042">
    <property type="entry name" value="RNA_pol_sigma70_r1_2"/>
</dbReference>
<dbReference type="InterPro" id="IPR007627">
    <property type="entry name" value="RNA_pol_sigma70_r2"/>
</dbReference>
<dbReference type="EMBL" id="JBHSGD010000004">
    <property type="protein sequence ID" value="MFC4651778.1"/>
    <property type="molecule type" value="Genomic_DNA"/>
</dbReference>
<sequence>MAQTKKRINQIAKETGIPSTALVAKAIELQMAVKSHSSSVTENEERRLLEAMDVKPIVVEKIEPIKKVTVKKEVAKEQEFDTKAFDKAVKEYIAKRKPLGQALDDEITDDLVVKFELDPEAIDDLLTQIQDAGIDIVDTEGNPSPLALKANETEEKEHDVSDNAMDEIVTNVRIDDPVRMYLKEIGRYPLISLDEETKLAEAIVAGGEEAEFAKQMLAEANLRLVVSIAKRYSGRGMQFLDLIQEGNMGLMKAVDKFDHTKGFKFSTYATWWIRQAITRAIADQARTIRIPVHMVETINKLIRVQRNLLQDLGRDPSPEEIGKELHMAPDKVREVLKIAQEPVSLETPIGEEDDSHLGDFIEDDVIESPVDYTNRILLREQLDEVMDTLTDREENVLRMRFGLDDGRMHTLEDVGKQFKVTRERIRQIEAKAIKKLRHPRRSKPLRDFM</sequence>
<dbReference type="InterPro" id="IPR000943">
    <property type="entry name" value="RNA_pol_sigma70"/>
</dbReference>
<feature type="region of interest" description="Sigma-70 factor domain-3" evidence="6">
    <location>
        <begin position="296"/>
        <end position="372"/>
    </location>
</feature>
<comment type="function">
    <text evidence="6">Sigma factors are initiation factors that promote the attachment of RNA polymerase to specific initiation sites and are then released. This sigma factor is the primary sigma factor during exponential growth.</text>
</comment>
<gene>
    <name evidence="9" type="primary">rpoD</name>
    <name evidence="6" type="synonym">sigA</name>
    <name evidence="9" type="ORF">ACFO26_02565</name>
</gene>
<keyword evidence="2 6" id="KW-0805">Transcription regulation</keyword>
<dbReference type="Gene3D" id="1.10.10.10">
    <property type="entry name" value="Winged helix-like DNA-binding domain superfamily/Winged helix DNA-binding domain"/>
    <property type="match status" value="2"/>
</dbReference>
<dbReference type="Pfam" id="PF00140">
    <property type="entry name" value="Sigma70_r1_2"/>
    <property type="match status" value="1"/>
</dbReference>
<comment type="subunit">
    <text evidence="6">Interacts transiently with the RNA polymerase catalytic core.</text>
</comment>
<evidence type="ECO:0000256" key="4">
    <source>
        <dbReference type="ARBA" id="ARBA00023125"/>
    </source>
</evidence>
<evidence type="ECO:0000313" key="9">
    <source>
        <dbReference type="EMBL" id="MFC4651778.1"/>
    </source>
</evidence>
<dbReference type="InterPro" id="IPR028630">
    <property type="entry name" value="Sigma70_RpoD"/>
</dbReference>
<dbReference type="HAMAP" id="MF_00963">
    <property type="entry name" value="Sigma70_RpoD_SigA"/>
    <property type="match status" value="1"/>
</dbReference>
<dbReference type="Gene3D" id="1.10.10.2480">
    <property type="match status" value="1"/>
</dbReference>
<evidence type="ECO:0000256" key="6">
    <source>
        <dbReference type="HAMAP-Rule" id="MF_00963"/>
    </source>
</evidence>
<dbReference type="NCBIfam" id="NF006666">
    <property type="entry name" value="PRK09210.1"/>
    <property type="match status" value="1"/>
</dbReference>
<feature type="region of interest" description="Sigma-70 factor domain-2" evidence="6">
    <location>
        <begin position="217"/>
        <end position="287"/>
    </location>
</feature>
<dbReference type="PROSITE" id="PS00716">
    <property type="entry name" value="SIGMA70_2"/>
    <property type="match status" value="1"/>
</dbReference>
<evidence type="ECO:0000259" key="7">
    <source>
        <dbReference type="PROSITE" id="PS00715"/>
    </source>
</evidence>
<name>A0ABV9JAC9_9LACT</name>
<feature type="domain" description="RNA polymerase sigma-70" evidence="8">
    <location>
        <begin position="410"/>
        <end position="436"/>
    </location>
</feature>
<dbReference type="PROSITE" id="PS00715">
    <property type="entry name" value="SIGMA70_1"/>
    <property type="match status" value="1"/>
</dbReference>
<dbReference type="InterPro" id="IPR042189">
    <property type="entry name" value="RNA_pol_sigma_70_r1_1_sf"/>
</dbReference>
<protein>
    <recommendedName>
        <fullName evidence="6">RNA polymerase sigma factor SigA</fullName>
    </recommendedName>
</protein>
<evidence type="ECO:0000313" key="10">
    <source>
        <dbReference type="Proteomes" id="UP001595987"/>
    </source>
</evidence>
<dbReference type="NCBIfam" id="TIGR02393">
    <property type="entry name" value="RpoD_Cterm"/>
    <property type="match status" value="1"/>
</dbReference>
<dbReference type="NCBIfam" id="TIGR02937">
    <property type="entry name" value="sigma70-ECF"/>
    <property type="match status" value="1"/>
</dbReference>
<keyword evidence="5 6" id="KW-0804">Transcription</keyword>
<dbReference type="InterPro" id="IPR006847">
    <property type="entry name" value="IF2_N"/>
</dbReference>
<dbReference type="Pfam" id="PF04760">
    <property type="entry name" value="IF2_N"/>
    <property type="match status" value="1"/>
</dbReference>
<dbReference type="InterPro" id="IPR036388">
    <property type="entry name" value="WH-like_DNA-bd_sf"/>
</dbReference>
<dbReference type="InterPro" id="IPR013325">
    <property type="entry name" value="RNA_pol_sigma_r2"/>
</dbReference>
<evidence type="ECO:0000259" key="8">
    <source>
        <dbReference type="PROSITE" id="PS00716"/>
    </source>
</evidence>
<keyword evidence="1 6" id="KW-0963">Cytoplasm</keyword>
<organism evidence="9 10">
    <name type="scientific">Lactococcus nasutitermitis</name>
    <dbReference type="NCBI Taxonomy" id="1652957"/>
    <lineage>
        <taxon>Bacteria</taxon>
        <taxon>Bacillati</taxon>
        <taxon>Bacillota</taxon>
        <taxon>Bacilli</taxon>
        <taxon>Lactobacillales</taxon>
        <taxon>Streptococcaceae</taxon>
        <taxon>Lactococcus</taxon>
    </lineage>
</organism>
<keyword evidence="4 6" id="KW-0238">DNA-binding</keyword>
<dbReference type="Pfam" id="PF04539">
    <property type="entry name" value="Sigma70_r3"/>
    <property type="match status" value="1"/>
</dbReference>
<evidence type="ECO:0000256" key="1">
    <source>
        <dbReference type="ARBA" id="ARBA00022490"/>
    </source>
</evidence>
<proteinExistence type="inferred from homology"/>
<dbReference type="SUPFAM" id="SSF88946">
    <property type="entry name" value="Sigma2 domain of RNA polymerase sigma factors"/>
    <property type="match status" value="1"/>
</dbReference>
<dbReference type="Gene3D" id="1.10.220.120">
    <property type="entry name" value="Sigma-70 factor, region 1.1"/>
    <property type="match status" value="1"/>
</dbReference>
<evidence type="ECO:0000256" key="2">
    <source>
        <dbReference type="ARBA" id="ARBA00023015"/>
    </source>
</evidence>
<feature type="region of interest" description="Sigma-70 factor domain-4" evidence="6">
    <location>
        <begin position="385"/>
        <end position="438"/>
    </location>
</feature>
<dbReference type="InterPro" id="IPR012760">
    <property type="entry name" value="RNA_pol_sigma_RpoD_C"/>
</dbReference>
<dbReference type="Pfam" id="PF03979">
    <property type="entry name" value="Sigma70_r1_1"/>
    <property type="match status" value="1"/>
</dbReference>
<dbReference type="RefSeq" id="WP_213534014.1">
    <property type="nucleotide sequence ID" value="NZ_BOVQ01000002.1"/>
</dbReference>
<dbReference type="InterPro" id="IPR007624">
    <property type="entry name" value="RNA_pol_sigma70_r3"/>
</dbReference>
<accession>A0ABV9JAC9</accession>
<dbReference type="Gene3D" id="1.10.601.10">
    <property type="entry name" value="RNA Polymerase Primary Sigma Factor"/>
    <property type="match status" value="2"/>
</dbReference>
<keyword evidence="10" id="KW-1185">Reference proteome</keyword>